<feature type="domain" description="Dihydroxy-acid/6-phosphogluconate dehydratase N-terminal" evidence="8">
    <location>
        <begin position="36"/>
        <end position="348"/>
    </location>
</feature>
<evidence type="ECO:0000256" key="6">
    <source>
        <dbReference type="ARBA" id="ARBA00023239"/>
    </source>
</evidence>
<feature type="domain" description="Dihydroxy-acid/6-phosphogluconate dehydratase C-terminal" evidence="9">
    <location>
        <begin position="359"/>
        <end position="555"/>
    </location>
</feature>
<dbReference type="Proteomes" id="UP000886858">
    <property type="component" value="Unassembled WGS sequence"/>
</dbReference>
<dbReference type="AlphaFoldDB" id="A0A9D2I7D3"/>
<keyword evidence="7" id="KW-0028">Amino-acid biosynthesis</keyword>
<reference evidence="10" key="1">
    <citation type="journal article" date="2021" name="PeerJ">
        <title>Extensive microbial diversity within the chicken gut microbiome revealed by metagenomics and culture.</title>
        <authorList>
            <person name="Gilroy R."/>
            <person name="Ravi A."/>
            <person name="Getino M."/>
            <person name="Pursley I."/>
            <person name="Horton D.L."/>
            <person name="Alikhan N.F."/>
            <person name="Baker D."/>
            <person name="Gharbi K."/>
            <person name="Hall N."/>
            <person name="Watson M."/>
            <person name="Adriaenssens E.M."/>
            <person name="Foster-Nyarko E."/>
            <person name="Jarju S."/>
            <person name="Secka A."/>
            <person name="Antonio M."/>
            <person name="Oren A."/>
            <person name="Chaudhuri R.R."/>
            <person name="La Ragione R."/>
            <person name="Hildebrand F."/>
            <person name="Pallen M.J."/>
        </authorList>
    </citation>
    <scope>NUCLEOTIDE SEQUENCE</scope>
    <source>
        <strain evidence="10">CHK179-7159</strain>
    </source>
</reference>
<dbReference type="SUPFAM" id="SSF143975">
    <property type="entry name" value="IlvD/EDD N-terminal domain-like"/>
    <property type="match status" value="1"/>
</dbReference>
<dbReference type="GO" id="GO:0051537">
    <property type="term" value="F:2 iron, 2 sulfur cluster binding"/>
    <property type="evidence" value="ECO:0007669"/>
    <property type="project" value="UniProtKB-KW"/>
</dbReference>
<keyword evidence="7" id="KW-0100">Branched-chain amino acid biosynthesis</keyword>
<dbReference type="InterPro" id="IPR000581">
    <property type="entry name" value="ILV_EDD_N"/>
</dbReference>
<evidence type="ECO:0000313" key="11">
    <source>
        <dbReference type="Proteomes" id="UP000886858"/>
    </source>
</evidence>
<dbReference type="NCBIfam" id="NF004784">
    <property type="entry name" value="PRK06131.1"/>
    <property type="match status" value="1"/>
</dbReference>
<accession>A0A9D2I7D3</accession>
<name>A0A9D2I7D3_9FIRM</name>
<comment type="caution">
    <text evidence="10">The sequence shown here is derived from an EMBL/GenBank/DDBJ whole genome shotgun (WGS) entry which is preliminary data.</text>
</comment>
<organism evidence="10 11">
    <name type="scientific">Candidatus Eisenbergiella merdipullorum</name>
    <dbReference type="NCBI Taxonomy" id="2838553"/>
    <lineage>
        <taxon>Bacteria</taxon>
        <taxon>Bacillati</taxon>
        <taxon>Bacillota</taxon>
        <taxon>Clostridia</taxon>
        <taxon>Lachnospirales</taxon>
        <taxon>Lachnospiraceae</taxon>
        <taxon>Eisenbergiella</taxon>
    </lineage>
</organism>
<dbReference type="PROSITE" id="PS00886">
    <property type="entry name" value="ILVD_EDD_1"/>
    <property type="match status" value="1"/>
</dbReference>
<protein>
    <submittedName>
        <fullName evidence="10">Dihydroxy-acid dehydratase</fullName>
        <ecNumber evidence="10">4.2.1.9</ecNumber>
    </submittedName>
</protein>
<dbReference type="FunFam" id="3.50.30.80:FF:000001">
    <property type="entry name" value="Dihydroxy-acid dehydratase"/>
    <property type="match status" value="1"/>
</dbReference>
<keyword evidence="4" id="KW-0408">Iron</keyword>
<gene>
    <name evidence="10" type="ORF">H9717_13455</name>
</gene>
<dbReference type="Pfam" id="PF24877">
    <property type="entry name" value="ILV_EDD_C"/>
    <property type="match status" value="1"/>
</dbReference>
<dbReference type="GO" id="GO:0004160">
    <property type="term" value="F:dihydroxy-acid dehydratase activity"/>
    <property type="evidence" value="ECO:0007669"/>
    <property type="project" value="UniProtKB-EC"/>
</dbReference>
<dbReference type="EC" id="4.2.1.9" evidence="10"/>
<evidence type="ECO:0000256" key="4">
    <source>
        <dbReference type="ARBA" id="ARBA00023004"/>
    </source>
</evidence>
<dbReference type="InterPro" id="IPR052352">
    <property type="entry name" value="Sugar_Degrad_Dehydratases"/>
</dbReference>
<dbReference type="InterPro" id="IPR037237">
    <property type="entry name" value="IlvD/EDD_N"/>
</dbReference>
<dbReference type="Gene3D" id="3.50.30.80">
    <property type="entry name" value="IlvD/EDD C-terminal domain-like"/>
    <property type="match status" value="1"/>
</dbReference>
<dbReference type="EMBL" id="DWYY01000152">
    <property type="protein sequence ID" value="HJA94091.1"/>
    <property type="molecule type" value="Genomic_DNA"/>
</dbReference>
<dbReference type="SUPFAM" id="SSF52016">
    <property type="entry name" value="LeuD/IlvD-like"/>
    <property type="match status" value="1"/>
</dbReference>
<evidence type="ECO:0000256" key="3">
    <source>
        <dbReference type="ARBA" id="ARBA00022723"/>
    </source>
</evidence>
<comment type="similarity">
    <text evidence="1">Belongs to the IlvD/Edd family.</text>
</comment>
<keyword evidence="6 10" id="KW-0456">Lyase</keyword>
<evidence type="ECO:0000256" key="7">
    <source>
        <dbReference type="ARBA" id="ARBA00023304"/>
    </source>
</evidence>
<reference evidence="10" key="2">
    <citation type="submission" date="2021-04" db="EMBL/GenBank/DDBJ databases">
        <authorList>
            <person name="Gilroy R."/>
        </authorList>
    </citation>
    <scope>NUCLEOTIDE SEQUENCE</scope>
    <source>
        <strain evidence="10">CHK179-7159</strain>
    </source>
</reference>
<dbReference type="InterPro" id="IPR042096">
    <property type="entry name" value="Dihydro-acid_dehy_C"/>
</dbReference>
<sequence>MEHNYSTKWKKRGDRTGMLRNALLKSMGYTDSDIEKPIVGIINTWAETNPGHIHFRQLADAVKRGVWAAGGFPLEVNTMSICEVFFDISSLIYRNLLSITTEELIERHPFDGVVLIGGCDKNVPAQLMAAASANKPTIYVPGGAMLPGNYKGRTLVCGTDSFYLYNDYTSGKITLEEMTKHEGCLYGSAGACPIMGTANTCQTVTEALGIALPDSAACLGVSAEKLRICEESGRQIVKLIEKEIKCLDVINEKSIENAIRVLMAVGGSTNLIVHLIAIARRANINLTLDDFERISKETPVLVNVKPHGTGTVGTDFHDAGGVAALMKELEPFLNTECLTVTGKSVGENLKMVDMPYNKEIIRPLDNPLDEQGGIAVLYGNLAPKGAVIKRSAASKHLLKHRGPARVFDSLEECQKYLLDEESDVDENTVVVLRGYGPVGAPGMPENGNFMPLPPKLNRKGINDFVRITDARMSGGCFGTQILHVAPESAVGGPLAAVQDGDIIHLDVENNLIEIEISDEEIQNRLNDFVPKKHEDIKRGFVRNFIDNVTQADEGCDLTYMQYRE</sequence>
<dbReference type="Pfam" id="PF00920">
    <property type="entry name" value="ILVD_EDD_N"/>
    <property type="match status" value="1"/>
</dbReference>
<evidence type="ECO:0000259" key="8">
    <source>
        <dbReference type="Pfam" id="PF00920"/>
    </source>
</evidence>
<evidence type="ECO:0000256" key="1">
    <source>
        <dbReference type="ARBA" id="ARBA00006486"/>
    </source>
</evidence>
<dbReference type="GO" id="GO:0046872">
    <property type="term" value="F:metal ion binding"/>
    <property type="evidence" value="ECO:0007669"/>
    <property type="project" value="UniProtKB-KW"/>
</dbReference>
<keyword evidence="3" id="KW-0479">Metal-binding</keyword>
<keyword evidence="2" id="KW-0001">2Fe-2S</keyword>
<evidence type="ECO:0000313" key="10">
    <source>
        <dbReference type="EMBL" id="HJA94091.1"/>
    </source>
</evidence>
<dbReference type="PANTHER" id="PTHR43183:SF1">
    <property type="entry name" value="HYPOTHETICAL DIHYDROXY-ACID DEHYDRATASE (EUROFUNG)-RELATED"/>
    <property type="match status" value="1"/>
</dbReference>
<keyword evidence="5" id="KW-0411">Iron-sulfur</keyword>
<evidence type="ECO:0000256" key="5">
    <source>
        <dbReference type="ARBA" id="ARBA00023014"/>
    </source>
</evidence>
<dbReference type="GO" id="GO:0009082">
    <property type="term" value="P:branched-chain amino acid biosynthetic process"/>
    <property type="evidence" value="ECO:0007669"/>
    <property type="project" value="UniProtKB-KW"/>
</dbReference>
<evidence type="ECO:0000259" key="9">
    <source>
        <dbReference type="Pfam" id="PF24877"/>
    </source>
</evidence>
<dbReference type="PANTHER" id="PTHR43183">
    <property type="entry name" value="HYPOTHETICAL DIHYDROXYACID DEHYDRATASE (EUROFUNG)-RELATED"/>
    <property type="match status" value="1"/>
</dbReference>
<dbReference type="InterPro" id="IPR020558">
    <property type="entry name" value="DiOHA_6PGluconate_deHydtase_CS"/>
</dbReference>
<evidence type="ECO:0000256" key="2">
    <source>
        <dbReference type="ARBA" id="ARBA00022714"/>
    </source>
</evidence>
<dbReference type="InterPro" id="IPR056740">
    <property type="entry name" value="ILV_EDD_C"/>
</dbReference>
<proteinExistence type="inferred from homology"/>